<protein>
    <submittedName>
        <fullName evidence="2">Uncharacterized protein</fullName>
    </submittedName>
</protein>
<comment type="caution">
    <text evidence="2">The sequence shown here is derived from an EMBL/GenBank/DDBJ whole genome shotgun (WGS) entry which is preliminary data.</text>
</comment>
<dbReference type="Proteomes" id="UP001153269">
    <property type="component" value="Unassembled WGS sequence"/>
</dbReference>
<evidence type="ECO:0000313" key="3">
    <source>
        <dbReference type="Proteomes" id="UP001153269"/>
    </source>
</evidence>
<keyword evidence="3" id="KW-1185">Reference proteome</keyword>
<proteinExistence type="predicted"/>
<sequence>MDACANSTSQHKANGTRPIDWLITDLLSSGSVFCFHHDRSQDCRENNCSVQCAGWFSSIPALGPLPEENTLISEGDEKALAKAPLPPQQRSSSDTEPEQKQ</sequence>
<feature type="region of interest" description="Disordered" evidence="1">
    <location>
        <begin position="67"/>
        <end position="101"/>
    </location>
</feature>
<name>A0A9N7VQ82_PLEPL</name>
<evidence type="ECO:0000256" key="1">
    <source>
        <dbReference type="SAM" id="MobiDB-lite"/>
    </source>
</evidence>
<accession>A0A9N7VQ82</accession>
<organism evidence="2 3">
    <name type="scientific">Pleuronectes platessa</name>
    <name type="common">European plaice</name>
    <dbReference type="NCBI Taxonomy" id="8262"/>
    <lineage>
        <taxon>Eukaryota</taxon>
        <taxon>Metazoa</taxon>
        <taxon>Chordata</taxon>
        <taxon>Craniata</taxon>
        <taxon>Vertebrata</taxon>
        <taxon>Euteleostomi</taxon>
        <taxon>Actinopterygii</taxon>
        <taxon>Neopterygii</taxon>
        <taxon>Teleostei</taxon>
        <taxon>Neoteleostei</taxon>
        <taxon>Acanthomorphata</taxon>
        <taxon>Carangaria</taxon>
        <taxon>Pleuronectiformes</taxon>
        <taxon>Pleuronectoidei</taxon>
        <taxon>Pleuronectidae</taxon>
        <taxon>Pleuronectes</taxon>
    </lineage>
</organism>
<reference evidence="2" key="1">
    <citation type="submission" date="2020-03" db="EMBL/GenBank/DDBJ databases">
        <authorList>
            <person name="Weist P."/>
        </authorList>
    </citation>
    <scope>NUCLEOTIDE SEQUENCE</scope>
</reference>
<evidence type="ECO:0000313" key="2">
    <source>
        <dbReference type="EMBL" id="CAB1452381.1"/>
    </source>
</evidence>
<dbReference type="EMBL" id="CADEAL010004125">
    <property type="protein sequence ID" value="CAB1452381.1"/>
    <property type="molecule type" value="Genomic_DNA"/>
</dbReference>
<dbReference type="AlphaFoldDB" id="A0A9N7VQ82"/>
<gene>
    <name evidence="2" type="ORF">PLEPLA_LOCUS40121</name>
</gene>